<dbReference type="GO" id="GO:0043565">
    <property type="term" value="F:sequence-specific DNA binding"/>
    <property type="evidence" value="ECO:0007669"/>
    <property type="project" value="TreeGrafter"/>
</dbReference>
<keyword evidence="2" id="KW-0479">Metal-binding</keyword>
<dbReference type="GO" id="GO:0000981">
    <property type="term" value="F:DNA-binding transcription factor activity, RNA polymerase II-specific"/>
    <property type="evidence" value="ECO:0007669"/>
    <property type="project" value="InterPro"/>
</dbReference>
<dbReference type="SMART" id="SM00906">
    <property type="entry name" value="Fungal_trans"/>
    <property type="match status" value="1"/>
</dbReference>
<dbReference type="GO" id="GO:0005634">
    <property type="term" value="C:nucleus"/>
    <property type="evidence" value="ECO:0007669"/>
    <property type="project" value="UniProtKB-SubCell"/>
</dbReference>
<reference evidence="11 12" key="1">
    <citation type="submission" date="2016-05" db="EMBL/GenBank/DDBJ databases">
        <title>A degradative enzymes factory behind the ericoid mycorrhizal symbiosis.</title>
        <authorList>
            <consortium name="DOE Joint Genome Institute"/>
            <person name="Martino E."/>
            <person name="Morin E."/>
            <person name="Grelet G."/>
            <person name="Kuo A."/>
            <person name="Kohler A."/>
            <person name="Daghino S."/>
            <person name="Barry K."/>
            <person name="Choi C."/>
            <person name="Cichocki N."/>
            <person name="Clum A."/>
            <person name="Copeland A."/>
            <person name="Hainaut M."/>
            <person name="Haridas S."/>
            <person name="Labutti K."/>
            <person name="Lindquist E."/>
            <person name="Lipzen A."/>
            <person name="Khouja H.-R."/>
            <person name="Murat C."/>
            <person name="Ohm R."/>
            <person name="Olson A."/>
            <person name="Spatafora J."/>
            <person name="Veneault-Fourrey C."/>
            <person name="Henrissat B."/>
            <person name="Grigoriev I."/>
            <person name="Martin F."/>
            <person name="Perotto S."/>
        </authorList>
    </citation>
    <scope>NUCLEOTIDE SEQUENCE [LARGE SCALE GENOMIC DNA]</scope>
    <source>
        <strain evidence="11 12">UAMH 7357</strain>
    </source>
</reference>
<keyword evidence="9" id="KW-0812">Transmembrane</keyword>
<evidence type="ECO:0000256" key="9">
    <source>
        <dbReference type="SAM" id="Phobius"/>
    </source>
</evidence>
<comment type="subcellular location">
    <subcellularLocation>
        <location evidence="1">Nucleus</location>
    </subcellularLocation>
</comment>
<feature type="compositionally biased region" description="Polar residues" evidence="8">
    <location>
        <begin position="685"/>
        <end position="717"/>
    </location>
</feature>
<evidence type="ECO:0000256" key="2">
    <source>
        <dbReference type="ARBA" id="ARBA00022723"/>
    </source>
</evidence>
<dbReference type="InterPro" id="IPR001138">
    <property type="entry name" value="Zn2Cys6_DnaBD"/>
</dbReference>
<keyword evidence="9" id="KW-1133">Transmembrane helix</keyword>
<dbReference type="CDD" id="cd12148">
    <property type="entry name" value="fungal_TF_MHR"/>
    <property type="match status" value="1"/>
</dbReference>
<dbReference type="Pfam" id="PF00172">
    <property type="entry name" value="Zn_clus"/>
    <property type="match status" value="1"/>
</dbReference>
<keyword evidence="3" id="KW-0862">Zinc</keyword>
<feature type="region of interest" description="Disordered" evidence="8">
    <location>
        <begin position="477"/>
        <end position="503"/>
    </location>
</feature>
<evidence type="ECO:0000256" key="3">
    <source>
        <dbReference type="ARBA" id="ARBA00022833"/>
    </source>
</evidence>
<dbReference type="InterPro" id="IPR036864">
    <property type="entry name" value="Zn2-C6_fun-type_DNA-bd_sf"/>
</dbReference>
<dbReference type="PANTHER" id="PTHR47782:SF12">
    <property type="entry name" value="ZN(II)2CYS6 TRANSCRIPTION FACTOR (EUROFUNG)"/>
    <property type="match status" value="1"/>
</dbReference>
<evidence type="ECO:0000256" key="4">
    <source>
        <dbReference type="ARBA" id="ARBA00023015"/>
    </source>
</evidence>
<keyword evidence="12" id="KW-1185">Reference proteome</keyword>
<dbReference type="GO" id="GO:0045944">
    <property type="term" value="P:positive regulation of transcription by RNA polymerase II"/>
    <property type="evidence" value="ECO:0007669"/>
    <property type="project" value="TreeGrafter"/>
</dbReference>
<feature type="region of interest" description="Disordered" evidence="8">
    <location>
        <begin position="641"/>
        <end position="725"/>
    </location>
</feature>
<evidence type="ECO:0000256" key="7">
    <source>
        <dbReference type="ARBA" id="ARBA00023242"/>
    </source>
</evidence>
<evidence type="ECO:0000256" key="8">
    <source>
        <dbReference type="SAM" id="MobiDB-lite"/>
    </source>
</evidence>
<evidence type="ECO:0000256" key="1">
    <source>
        <dbReference type="ARBA" id="ARBA00004123"/>
    </source>
</evidence>
<dbReference type="Pfam" id="PF04082">
    <property type="entry name" value="Fungal_trans"/>
    <property type="match status" value="1"/>
</dbReference>
<protein>
    <recommendedName>
        <fullName evidence="10">Zn(2)-C6 fungal-type domain-containing protein</fullName>
    </recommendedName>
</protein>
<name>A0A2J6QIA8_9HELO</name>
<dbReference type="GO" id="GO:0006351">
    <property type="term" value="P:DNA-templated transcription"/>
    <property type="evidence" value="ECO:0007669"/>
    <property type="project" value="InterPro"/>
</dbReference>
<dbReference type="PROSITE" id="PS50048">
    <property type="entry name" value="ZN2_CY6_FUNGAL_2"/>
    <property type="match status" value="1"/>
</dbReference>
<dbReference type="InterPro" id="IPR052202">
    <property type="entry name" value="Yeast_MetPath_Reg"/>
</dbReference>
<dbReference type="STRING" id="1745343.A0A2J6QIA8"/>
<dbReference type="SMART" id="SM00066">
    <property type="entry name" value="GAL4"/>
    <property type="match status" value="1"/>
</dbReference>
<dbReference type="PANTHER" id="PTHR47782">
    <property type="entry name" value="ZN(II)2CYS6 TRANSCRIPTION FACTOR (EUROFUNG)-RELATED"/>
    <property type="match status" value="1"/>
</dbReference>
<dbReference type="Proteomes" id="UP000235672">
    <property type="component" value="Unassembled WGS sequence"/>
</dbReference>
<proteinExistence type="predicted"/>
<gene>
    <name evidence="11" type="ORF">NA56DRAFT_593045</name>
</gene>
<dbReference type="OrthoDB" id="2399539at2759"/>
<sequence>MEGSPEYTEAGQRRPNKRPRVLVACQRCKSRRQKCDNGSPECSNCSRAKTACIYSENAYPSSYVKRMEERVRQLEAKLSVNEQQNFRDDVLDRGPNSPEVPSSRYQLGGPEQTRGGRGERVPGLAHGLGLLSSCAAAEPHYFGFSAGLSLAHFVQVAIDSGSNSADVSLPLLADRPFSNQALNANATLAKFPLFKTGASYIRVYFSLVHPLYPFLDRLSIWKLHKSLTRQEEHLPVSPPRVDIALMHLVYAIGSRCLQLLGNIDMSKNIPEGHFLSAMKAVNEELKFTSIRSIEVTLLLAIHSMRSPSGTSVWHLSGLAIRQCLELGLHKQRRVDTCNIQLDQHRKRLFWSTYIFERKTALVLGRPFALSDEEIDLDLPMSVNDDEEEERNLISALGLEPSIQQTERTSLIYHRFHVELYQLHTEIRLTLHRMKKTPTKEQAQQMMSALFEKLEKWKVEVLDTYDTHCQIIAPASRSRGINKSRGPGDSGSELSGSEQEIQHRPAEVERSELLLEYHKARRSLLQPLMTEGRENFPFDTADYIACAEASGQICQLYRKLHRLSPIPFSLRDLHAVFVAGFTLIFCICTCPSIYSALRAGDVGACSTVLYVISEQWTSAKKYRDAFEVVAEKMMESTRKYQESGATKGFIHPDSHTSSEMSNATRRMRRSTSQCSSTRSDSRNSRPEFQSLETFPSITSNGFAHNSTSQPPSYDTVNFNEERDPASSYHDTHASMWHTGLELDLNLEYDIYGIEGLLSNEGLDWFSGAVL</sequence>
<dbReference type="Gene3D" id="4.10.240.10">
    <property type="entry name" value="Zn(2)-C6 fungal-type DNA-binding domain"/>
    <property type="match status" value="1"/>
</dbReference>
<organism evidence="11 12">
    <name type="scientific">Hyaloscypha hepaticicola</name>
    <dbReference type="NCBI Taxonomy" id="2082293"/>
    <lineage>
        <taxon>Eukaryota</taxon>
        <taxon>Fungi</taxon>
        <taxon>Dikarya</taxon>
        <taxon>Ascomycota</taxon>
        <taxon>Pezizomycotina</taxon>
        <taxon>Leotiomycetes</taxon>
        <taxon>Helotiales</taxon>
        <taxon>Hyaloscyphaceae</taxon>
        <taxon>Hyaloscypha</taxon>
    </lineage>
</organism>
<evidence type="ECO:0000256" key="5">
    <source>
        <dbReference type="ARBA" id="ARBA00023125"/>
    </source>
</evidence>
<dbReference type="SUPFAM" id="SSF57701">
    <property type="entry name" value="Zn2/Cys6 DNA-binding domain"/>
    <property type="match status" value="1"/>
</dbReference>
<keyword evidence="4" id="KW-0805">Transcription regulation</keyword>
<accession>A0A2J6QIA8</accession>
<keyword evidence="6" id="KW-0804">Transcription</keyword>
<evidence type="ECO:0000259" key="10">
    <source>
        <dbReference type="PROSITE" id="PS50048"/>
    </source>
</evidence>
<dbReference type="EMBL" id="KZ613469">
    <property type="protein sequence ID" value="PMD26001.1"/>
    <property type="molecule type" value="Genomic_DNA"/>
</dbReference>
<keyword evidence="5" id="KW-0238">DNA-binding</keyword>
<feature type="transmembrane region" description="Helical" evidence="9">
    <location>
        <begin position="572"/>
        <end position="593"/>
    </location>
</feature>
<feature type="domain" description="Zn(2)-C6 fungal-type" evidence="10">
    <location>
        <begin position="24"/>
        <end position="54"/>
    </location>
</feature>
<keyword evidence="9" id="KW-0472">Membrane</keyword>
<feature type="region of interest" description="Disordered" evidence="8">
    <location>
        <begin position="83"/>
        <end position="118"/>
    </location>
</feature>
<evidence type="ECO:0000313" key="11">
    <source>
        <dbReference type="EMBL" id="PMD26001.1"/>
    </source>
</evidence>
<dbReference type="AlphaFoldDB" id="A0A2J6QIA8"/>
<keyword evidence="7" id="KW-0539">Nucleus</keyword>
<dbReference type="InterPro" id="IPR007219">
    <property type="entry name" value="XnlR_reg_dom"/>
</dbReference>
<evidence type="ECO:0000313" key="12">
    <source>
        <dbReference type="Proteomes" id="UP000235672"/>
    </source>
</evidence>
<dbReference type="GO" id="GO:0008270">
    <property type="term" value="F:zinc ion binding"/>
    <property type="evidence" value="ECO:0007669"/>
    <property type="project" value="InterPro"/>
</dbReference>
<dbReference type="CDD" id="cd00067">
    <property type="entry name" value="GAL4"/>
    <property type="match status" value="1"/>
</dbReference>
<dbReference type="PROSITE" id="PS00463">
    <property type="entry name" value="ZN2_CY6_FUNGAL_1"/>
    <property type="match status" value="1"/>
</dbReference>
<evidence type="ECO:0000256" key="6">
    <source>
        <dbReference type="ARBA" id="ARBA00023163"/>
    </source>
</evidence>